<proteinExistence type="predicted"/>
<dbReference type="Proteomes" id="UP000049855">
    <property type="component" value="Unassembled WGS sequence"/>
</dbReference>
<feature type="signal peptide" evidence="1">
    <location>
        <begin position="1"/>
        <end position="20"/>
    </location>
</feature>
<evidence type="ECO:0008006" key="4">
    <source>
        <dbReference type="Google" id="ProtNLM"/>
    </source>
</evidence>
<dbReference type="PANTHER" id="PTHR42941:SF1">
    <property type="entry name" value="SLL1037 PROTEIN"/>
    <property type="match status" value="1"/>
</dbReference>
<evidence type="ECO:0000313" key="3">
    <source>
        <dbReference type="Proteomes" id="UP000049855"/>
    </source>
</evidence>
<dbReference type="Gene3D" id="3.40.190.10">
    <property type="entry name" value="Periplasmic binding protein-like II"/>
    <property type="match status" value="2"/>
</dbReference>
<dbReference type="InterPro" id="IPR011852">
    <property type="entry name" value="TRAP_TAXI"/>
</dbReference>
<protein>
    <recommendedName>
        <fullName evidence="4">TRAP transporter solute receptor, TAXI family</fullName>
    </recommendedName>
</protein>
<feature type="chain" id="PRO_5039492449" description="TRAP transporter solute receptor, TAXI family" evidence="1">
    <location>
        <begin position="21"/>
        <end position="322"/>
    </location>
</feature>
<dbReference type="EMBL" id="CTRP01000012">
    <property type="protein sequence ID" value="CQR73006.1"/>
    <property type="molecule type" value="Genomic_DNA"/>
</dbReference>
<gene>
    <name evidence="2" type="ORF">SpAn4DRAFT_2238</name>
</gene>
<accession>A0A0U1L021</accession>
<organism evidence="2 3">
    <name type="scientific">Sporomusa ovata</name>
    <dbReference type="NCBI Taxonomy" id="2378"/>
    <lineage>
        <taxon>Bacteria</taxon>
        <taxon>Bacillati</taxon>
        <taxon>Bacillota</taxon>
        <taxon>Negativicutes</taxon>
        <taxon>Selenomonadales</taxon>
        <taxon>Sporomusaceae</taxon>
        <taxon>Sporomusa</taxon>
    </lineage>
</organism>
<keyword evidence="1" id="KW-0732">Signal</keyword>
<sequence length="322" mass="34178">MKKIVMVIMASMLVMSLLSGCGGEKSADQKAPAKKFINIATGGTAGVYYPLGGAIAEILNKNVPGANATAQSTGASVANINMLKDAKVELAMVQNDTAYYAFKGIEMFKDKQVANIRGVSTLYNETIQIIVLEDSPVKSINDLKGKKVAVGSIGSGTEANARQILEAYGLAYADLDPQYLSFGEAANGLKDGNVDAAFVTAGAPTAAIQDIAFQKKVRLIPVETDKAEALIKKYPFYAKQLVNANTYPGQGTDVTTVAVKAMLVVPESMDAETVYQITKAIYGNTDRLKAAHKLGEGITKETALEGMPIPVHPGAEKFFKEK</sequence>
<keyword evidence="3" id="KW-1185">Reference proteome</keyword>
<dbReference type="RefSeq" id="WP_021167822.1">
    <property type="nucleotide sequence ID" value="NZ_CTRP01000012.1"/>
</dbReference>
<dbReference type="PROSITE" id="PS51257">
    <property type="entry name" value="PROKAR_LIPOPROTEIN"/>
    <property type="match status" value="1"/>
</dbReference>
<dbReference type="AlphaFoldDB" id="A0A0U1L021"/>
<evidence type="ECO:0000256" key="1">
    <source>
        <dbReference type="SAM" id="SignalP"/>
    </source>
</evidence>
<dbReference type="Pfam" id="PF16868">
    <property type="entry name" value="NMT1_3"/>
    <property type="match status" value="1"/>
</dbReference>
<dbReference type="NCBIfam" id="TIGR02122">
    <property type="entry name" value="TRAP_TAXI"/>
    <property type="match status" value="1"/>
</dbReference>
<dbReference type="CDD" id="cd13567">
    <property type="entry name" value="PBP2_TtGluBP"/>
    <property type="match status" value="1"/>
</dbReference>
<dbReference type="SUPFAM" id="SSF53850">
    <property type="entry name" value="Periplasmic binding protein-like II"/>
    <property type="match status" value="1"/>
</dbReference>
<evidence type="ECO:0000313" key="2">
    <source>
        <dbReference type="EMBL" id="CQR73006.1"/>
    </source>
</evidence>
<reference evidence="3" key="1">
    <citation type="submission" date="2015-03" db="EMBL/GenBank/DDBJ databases">
        <authorList>
            <person name="Nijsse Bart"/>
        </authorList>
    </citation>
    <scope>NUCLEOTIDE SEQUENCE [LARGE SCALE GENOMIC DNA]</scope>
</reference>
<dbReference type="PANTHER" id="PTHR42941">
    <property type="entry name" value="SLL1037 PROTEIN"/>
    <property type="match status" value="1"/>
</dbReference>
<name>A0A0U1L021_9FIRM</name>